<comment type="caution">
    <text evidence="2">The sequence shown here is derived from an EMBL/GenBank/DDBJ whole genome shotgun (WGS) entry which is preliminary data.</text>
</comment>
<organism evidence="2 3">
    <name type="scientific">Pontibacter arcticus</name>
    <dbReference type="NCBI Taxonomy" id="2080288"/>
    <lineage>
        <taxon>Bacteria</taxon>
        <taxon>Pseudomonadati</taxon>
        <taxon>Bacteroidota</taxon>
        <taxon>Cytophagia</taxon>
        <taxon>Cytophagales</taxon>
        <taxon>Hymenobacteraceae</taxon>
        <taxon>Pontibacter</taxon>
    </lineage>
</organism>
<proteinExistence type="predicted"/>
<evidence type="ECO:0000313" key="2">
    <source>
        <dbReference type="EMBL" id="RAU84225.1"/>
    </source>
</evidence>
<dbReference type="AlphaFoldDB" id="A0A364RIX6"/>
<dbReference type="RefSeq" id="WP_112304506.1">
    <property type="nucleotide sequence ID" value="NZ_QMDV01000001.1"/>
</dbReference>
<reference evidence="2 3" key="2">
    <citation type="submission" date="2018-07" db="EMBL/GenBank/DDBJ databases">
        <title>Pontibacter sp. 2b14 genomic sequence and assembly.</title>
        <authorList>
            <person name="Du Z.-J."/>
        </authorList>
    </citation>
    <scope>NUCLEOTIDE SEQUENCE [LARGE SCALE GENOMIC DNA]</scope>
    <source>
        <strain evidence="2 3">2b14</strain>
    </source>
</reference>
<protein>
    <recommendedName>
        <fullName evidence="4">Long-chain fatty acid transport protein</fullName>
    </recommendedName>
</protein>
<accession>A0A364RIX6</accession>
<evidence type="ECO:0000313" key="3">
    <source>
        <dbReference type="Proteomes" id="UP000251692"/>
    </source>
</evidence>
<dbReference type="OrthoDB" id="1491239at2"/>
<reference evidence="2 3" key="1">
    <citation type="submission" date="2018-06" db="EMBL/GenBank/DDBJ databases">
        <authorList>
            <person name="Liu Z.-W."/>
        </authorList>
    </citation>
    <scope>NUCLEOTIDE SEQUENCE [LARGE SCALE GENOMIC DNA]</scope>
    <source>
        <strain evidence="2 3">2b14</strain>
    </source>
</reference>
<feature type="signal peptide" evidence="1">
    <location>
        <begin position="1"/>
        <end position="22"/>
    </location>
</feature>
<dbReference type="SUPFAM" id="SSF56935">
    <property type="entry name" value="Porins"/>
    <property type="match status" value="1"/>
</dbReference>
<keyword evidence="1" id="KW-0732">Signal</keyword>
<gene>
    <name evidence="2" type="ORF">DP923_04060</name>
</gene>
<sequence length="432" mass="47327">MHKTFRALIGFALLCLTHEAAAQNIGNSPYSRYGLGEINDNTGSIRNAGMAGAGISAGNSYQANTANPALLYYNSITLFDIGIRGQVKTIKNANQSQRDGDANLANVTLVVPVSKRWSSGLTLRPFSAVDYQITDNGAIGGRPSVIVQKQYEGEGGISELNFAHGIRITPGLTVGASASYLFGTITKESSSLVQDTDLSGLNLERVVYSERTRYSDLLFKAGINYRKELKEKLNMSAGGVYTFGTELNGKRTSSYERRTIYDDIKDENIMPDTLKGNVTLPASWQAGISLDNGSNLTVAADVAMQQWSKFENFNRGNETELADSYKVSVGAEWTPDANSVNSYFKRVTYRGGVYLGNTPYKLNGEQIKDKGVTAGFSFPIGRSTIYDLYQLNASIGYGHRGTTDNGLIAEDYFKFNIGFTINSRWFVKRRID</sequence>
<keyword evidence="3" id="KW-1185">Reference proteome</keyword>
<feature type="chain" id="PRO_5016569292" description="Long-chain fatty acid transport protein" evidence="1">
    <location>
        <begin position="23"/>
        <end position="432"/>
    </location>
</feature>
<dbReference type="Proteomes" id="UP000251692">
    <property type="component" value="Unassembled WGS sequence"/>
</dbReference>
<name>A0A364RIX6_9BACT</name>
<evidence type="ECO:0008006" key="4">
    <source>
        <dbReference type="Google" id="ProtNLM"/>
    </source>
</evidence>
<dbReference type="EMBL" id="QMDV01000001">
    <property type="protein sequence ID" value="RAU84225.1"/>
    <property type="molecule type" value="Genomic_DNA"/>
</dbReference>
<dbReference type="Gene3D" id="2.40.160.60">
    <property type="entry name" value="Outer membrane protein transport protein (OMPP1/FadL/TodX)"/>
    <property type="match status" value="1"/>
</dbReference>
<evidence type="ECO:0000256" key="1">
    <source>
        <dbReference type="SAM" id="SignalP"/>
    </source>
</evidence>